<feature type="short sequence motif" description="Interaction with polymerase core subunit RpoC" evidence="6">
    <location>
        <begin position="409"/>
        <end position="412"/>
    </location>
</feature>
<comment type="subunit">
    <text evidence="6">Interacts transiently with the RNA polymerase catalytic core.</text>
</comment>
<dbReference type="FunFam" id="1.10.601.10:FF:000002">
    <property type="entry name" value="RNA polymerase sigma factor RpoD"/>
    <property type="match status" value="1"/>
</dbReference>
<dbReference type="Pfam" id="PF04546">
    <property type="entry name" value="Sigma70_ner"/>
    <property type="match status" value="1"/>
</dbReference>
<dbReference type="RefSeq" id="WP_058444816.1">
    <property type="nucleotide sequence ID" value="NZ_CAAAHT010000027.1"/>
</dbReference>
<dbReference type="InterPro" id="IPR007630">
    <property type="entry name" value="RNA_pol_sigma70_r4"/>
</dbReference>
<dbReference type="InterPro" id="IPR013324">
    <property type="entry name" value="RNA_pol_sigma_r3/r4-like"/>
</dbReference>
<dbReference type="InterPro" id="IPR007127">
    <property type="entry name" value="RNA_pol_sigma_70_r1_1"/>
</dbReference>
<dbReference type="EMBL" id="LNYB01000032">
    <property type="protein sequence ID" value="KTD01220.1"/>
    <property type="molecule type" value="Genomic_DNA"/>
</dbReference>
<dbReference type="HAMAP" id="MF_00963">
    <property type="entry name" value="Sigma70_RpoD_SigA"/>
    <property type="match status" value="1"/>
</dbReference>
<evidence type="ECO:0000256" key="3">
    <source>
        <dbReference type="ARBA" id="ARBA00023082"/>
    </source>
</evidence>
<comment type="subcellular location">
    <subcellularLocation>
        <location evidence="6">Cytoplasm</location>
    </subcellularLocation>
</comment>
<evidence type="ECO:0000313" key="13">
    <source>
        <dbReference type="Proteomes" id="UP000251942"/>
    </source>
</evidence>
<keyword evidence="4 6" id="KW-0238">DNA-binding</keyword>
<dbReference type="InterPro" id="IPR042189">
    <property type="entry name" value="RNA_pol_sigma_70_r1_1_sf"/>
</dbReference>
<dbReference type="Pfam" id="PF04542">
    <property type="entry name" value="Sigma70_r2"/>
    <property type="match status" value="1"/>
</dbReference>
<evidence type="ECO:0000259" key="9">
    <source>
        <dbReference type="PROSITE" id="PS00716"/>
    </source>
</evidence>
<dbReference type="InterPro" id="IPR050239">
    <property type="entry name" value="Sigma-70_RNA_pol_init_factors"/>
</dbReference>
<dbReference type="SUPFAM" id="SSF88946">
    <property type="entry name" value="Sigma2 domain of RNA polymerase sigma factors"/>
    <property type="match status" value="1"/>
</dbReference>
<dbReference type="InterPro" id="IPR007624">
    <property type="entry name" value="RNA_pol_sigma70_r3"/>
</dbReference>
<reference evidence="10 12" key="1">
    <citation type="submission" date="2015-11" db="EMBL/GenBank/DDBJ databases">
        <title>Genomic analysis of 38 Legionella species identifies large and diverse effector repertoires.</title>
        <authorList>
            <person name="Burstein D."/>
            <person name="Amaro F."/>
            <person name="Zusman T."/>
            <person name="Lifshitz Z."/>
            <person name="Cohen O."/>
            <person name="Gilbert J.A."/>
            <person name="Pupko T."/>
            <person name="Shuman H.A."/>
            <person name="Segal G."/>
        </authorList>
    </citation>
    <scope>NUCLEOTIDE SEQUENCE [LARGE SCALE GENOMIC DNA]</scope>
    <source>
        <strain evidence="10 12">WO-44C</strain>
    </source>
</reference>
<dbReference type="CDD" id="cd06171">
    <property type="entry name" value="Sigma70_r4"/>
    <property type="match status" value="1"/>
</dbReference>
<evidence type="ECO:0000256" key="5">
    <source>
        <dbReference type="ARBA" id="ARBA00023163"/>
    </source>
</evidence>
<dbReference type="PATRIC" id="fig|453.4.peg.1248"/>
<dbReference type="Pfam" id="PF04545">
    <property type="entry name" value="Sigma70_r4"/>
    <property type="match status" value="1"/>
</dbReference>
<keyword evidence="1 6" id="KW-0963">Cytoplasm</keyword>
<dbReference type="InterPro" id="IPR000943">
    <property type="entry name" value="RNA_pol_sigma70"/>
</dbReference>
<accession>A0A0W0TZP4</accession>
<feature type="coiled-coil region" evidence="7">
    <location>
        <begin position="336"/>
        <end position="384"/>
    </location>
</feature>
<dbReference type="GO" id="GO:0006352">
    <property type="term" value="P:DNA-templated transcription initiation"/>
    <property type="evidence" value="ECO:0007669"/>
    <property type="project" value="UniProtKB-UniRule"/>
</dbReference>
<keyword evidence="5 6" id="KW-0804">Transcription</keyword>
<evidence type="ECO:0000256" key="6">
    <source>
        <dbReference type="HAMAP-Rule" id="MF_00963"/>
    </source>
</evidence>
<keyword evidence="7" id="KW-0175">Coiled coil</keyword>
<dbReference type="InterPro" id="IPR007627">
    <property type="entry name" value="RNA_pol_sigma70_r2"/>
</dbReference>
<evidence type="ECO:0000259" key="8">
    <source>
        <dbReference type="PROSITE" id="PS00715"/>
    </source>
</evidence>
<comment type="similarity">
    <text evidence="6">Belongs to the sigma-70 factor family. RpoD/SigA subfamily.</text>
</comment>
<dbReference type="Pfam" id="PF03979">
    <property type="entry name" value="Sigma70_r1_1"/>
    <property type="match status" value="1"/>
</dbReference>
<evidence type="ECO:0000256" key="4">
    <source>
        <dbReference type="ARBA" id="ARBA00023125"/>
    </source>
</evidence>
<keyword evidence="2 6" id="KW-0805">Transcription regulation</keyword>
<dbReference type="GO" id="GO:0016987">
    <property type="term" value="F:sigma factor activity"/>
    <property type="evidence" value="ECO:0007669"/>
    <property type="project" value="UniProtKB-UniRule"/>
</dbReference>
<dbReference type="Proteomes" id="UP000054698">
    <property type="component" value="Unassembled WGS sequence"/>
</dbReference>
<feature type="region of interest" description="Sigma-70 factor domain-4" evidence="6">
    <location>
        <begin position="553"/>
        <end position="606"/>
    </location>
</feature>
<dbReference type="InterPro" id="IPR014284">
    <property type="entry name" value="RNA_pol_sigma-70_dom"/>
</dbReference>
<dbReference type="InterPro" id="IPR013325">
    <property type="entry name" value="RNA_pol_sigma_r2"/>
</dbReference>
<dbReference type="Proteomes" id="UP000251942">
    <property type="component" value="Unassembled WGS sequence"/>
</dbReference>
<dbReference type="EMBL" id="UASS01000010">
    <property type="protein sequence ID" value="SPX60526.1"/>
    <property type="molecule type" value="Genomic_DNA"/>
</dbReference>
<dbReference type="GO" id="GO:0005737">
    <property type="term" value="C:cytoplasm"/>
    <property type="evidence" value="ECO:0007669"/>
    <property type="project" value="UniProtKB-SubCell"/>
</dbReference>
<dbReference type="PROSITE" id="PS00716">
    <property type="entry name" value="SIGMA70_2"/>
    <property type="match status" value="1"/>
</dbReference>
<keyword evidence="12" id="KW-1185">Reference proteome</keyword>
<dbReference type="NCBIfam" id="TIGR02937">
    <property type="entry name" value="sigma70-ECF"/>
    <property type="match status" value="1"/>
</dbReference>
<comment type="function">
    <text evidence="6">Sigma factors are initiation factors that promote the attachment of RNA polymerase to specific initiation sites and are then released. This sigma factor is the primary sigma factor during exponential growth.</text>
</comment>
<dbReference type="PANTHER" id="PTHR30603">
    <property type="entry name" value="RNA POLYMERASE SIGMA FACTOR RPO"/>
    <property type="match status" value="1"/>
</dbReference>
<dbReference type="PANTHER" id="PTHR30603:SF60">
    <property type="entry name" value="RNA POLYMERASE SIGMA FACTOR RPOD"/>
    <property type="match status" value="1"/>
</dbReference>
<feature type="region of interest" description="Sigma-70 factor domain-2" evidence="6">
    <location>
        <begin position="385"/>
        <end position="455"/>
    </location>
</feature>
<dbReference type="SUPFAM" id="SSF88659">
    <property type="entry name" value="Sigma3 and sigma4 domains of RNA polymerase sigma factors"/>
    <property type="match status" value="2"/>
</dbReference>
<evidence type="ECO:0000313" key="11">
    <source>
        <dbReference type="EMBL" id="SPX60526.1"/>
    </source>
</evidence>
<dbReference type="Pfam" id="PF04539">
    <property type="entry name" value="Sigma70_r3"/>
    <property type="match status" value="1"/>
</dbReference>
<sequence length="622" mass="71540">MTMNDQEQQRSQITKVISLGREQNYLTYAQINDLLPNIVDTEHFDVIISMLEGMNIKVFELPPSDDELALLGNTEEIPEDVEEAAAVLASVDKETGRTTDPVRMYMREMGTVELLTREGEIRIAKRIEEGIYQVLKSLAHYPETIQLILEDYERVLVEEIRLSEVISGFADDDEEAPAASIGSMLDESQQEELIVGDVDVEDEEGEGGLAEADDGPNPEQAKIYFDELRENFDKAMVALQANGRTAKKTIELLDVMSESFLKLKLTSRQVDRLTRHFRQLRNHIREFERSIMRLCIEKARIPRKLFIDTFPGQETDMSWLETLVSKQGKKLDLVRIEEYSEEIKRLQSRLVAFEEEYGLTIAEIKDINRKMSIGEAKARRAKKEMVEANLRLVISIAKKYTNRGLQFLDLIQEGNIGLMKAVDKFEYRRGYKFSTYATWWIRQAITRSIADQARTIRIPVHMIETINKLNRISRQILQETGREATPEELAEKMDLSEDKIHKVLKIAKEPISMETPVGDDDDSHLGDFIEDNNIESPIDCATAEGLREATLEILETLTPREAKVLRMRFGIEMNTDHTLEEVGKQFDVTRERIRQIEAKALRKLRHPSRSEKLRSFLEGDES</sequence>
<dbReference type="NCBIfam" id="NF004208">
    <property type="entry name" value="PRK05658.1"/>
    <property type="match status" value="1"/>
</dbReference>
<dbReference type="AlphaFoldDB" id="A0A0W0TZP4"/>
<dbReference type="NCBIfam" id="TIGR02393">
    <property type="entry name" value="RpoD_Cterm"/>
    <property type="match status" value="1"/>
</dbReference>
<organism evidence="10 12">
    <name type="scientific">Legionella feeleii</name>
    <dbReference type="NCBI Taxonomy" id="453"/>
    <lineage>
        <taxon>Bacteria</taxon>
        <taxon>Pseudomonadati</taxon>
        <taxon>Pseudomonadota</taxon>
        <taxon>Gammaproteobacteria</taxon>
        <taxon>Legionellales</taxon>
        <taxon>Legionellaceae</taxon>
        <taxon>Legionella</taxon>
    </lineage>
</organism>
<dbReference type="GO" id="GO:0003677">
    <property type="term" value="F:DNA binding"/>
    <property type="evidence" value="ECO:0007669"/>
    <property type="project" value="UniProtKB-UniRule"/>
</dbReference>
<dbReference type="Pfam" id="PF00140">
    <property type="entry name" value="Sigma70_r1_2"/>
    <property type="match status" value="1"/>
</dbReference>
<dbReference type="STRING" id="453.Lfee_1159"/>
<evidence type="ECO:0000313" key="12">
    <source>
        <dbReference type="Proteomes" id="UP000054698"/>
    </source>
</evidence>
<evidence type="ECO:0000256" key="2">
    <source>
        <dbReference type="ARBA" id="ARBA00023015"/>
    </source>
</evidence>
<evidence type="ECO:0000256" key="7">
    <source>
        <dbReference type="SAM" id="Coils"/>
    </source>
</evidence>
<proteinExistence type="inferred from homology"/>
<dbReference type="InterPro" id="IPR007631">
    <property type="entry name" value="RNA_pol_sigma_70_non-ess"/>
</dbReference>
<dbReference type="Gene3D" id="1.10.220.120">
    <property type="entry name" value="Sigma-70 factor, region 1.1"/>
    <property type="match status" value="1"/>
</dbReference>
<dbReference type="OrthoDB" id="9809557at2"/>
<dbReference type="InterPro" id="IPR028630">
    <property type="entry name" value="Sigma70_RpoD"/>
</dbReference>
<dbReference type="Gene3D" id="1.10.10.10">
    <property type="entry name" value="Winged helix-like DNA-binding domain superfamily/Winged helix DNA-binding domain"/>
    <property type="match status" value="2"/>
</dbReference>
<dbReference type="PRINTS" id="PR00046">
    <property type="entry name" value="SIGMA70FCT"/>
</dbReference>
<dbReference type="FunFam" id="1.10.10.10:FF:000002">
    <property type="entry name" value="RNA polymerase sigma factor SigA"/>
    <property type="match status" value="1"/>
</dbReference>
<evidence type="ECO:0000313" key="10">
    <source>
        <dbReference type="EMBL" id="KTD01220.1"/>
    </source>
</evidence>
<dbReference type="Gene3D" id="1.10.601.10">
    <property type="entry name" value="RNA Polymerase Primary Sigma Factor"/>
    <property type="match status" value="1"/>
</dbReference>
<dbReference type="FunFam" id="1.10.10.10:FF:000004">
    <property type="entry name" value="RNA polymerase sigma factor SigA"/>
    <property type="match status" value="1"/>
</dbReference>
<gene>
    <name evidence="6 11" type="primary">rpoD</name>
    <name evidence="10" type="ORF">Lfee_1159</name>
    <name evidence="11" type="ORF">NCTC12022_01258</name>
</gene>
<feature type="domain" description="RNA polymerase sigma-70" evidence="8">
    <location>
        <begin position="409"/>
        <end position="422"/>
    </location>
</feature>
<dbReference type="InterPro" id="IPR012760">
    <property type="entry name" value="RNA_pol_sigma_RpoD_C"/>
</dbReference>
<feature type="domain" description="RNA polymerase sigma-70" evidence="9">
    <location>
        <begin position="578"/>
        <end position="604"/>
    </location>
</feature>
<evidence type="ECO:0000256" key="1">
    <source>
        <dbReference type="ARBA" id="ARBA00022490"/>
    </source>
</evidence>
<dbReference type="InterPro" id="IPR036388">
    <property type="entry name" value="WH-like_DNA-bd_sf"/>
</dbReference>
<dbReference type="PROSITE" id="PS00715">
    <property type="entry name" value="SIGMA70_1"/>
    <property type="match status" value="1"/>
</dbReference>
<protein>
    <recommendedName>
        <fullName evidence="6">RNA polymerase sigma factor RpoD</fullName>
    </recommendedName>
    <alternativeName>
        <fullName evidence="6">Sigma-70</fullName>
    </alternativeName>
</protein>
<feature type="region of interest" description="Sigma-70 factor domain-3" evidence="6">
    <location>
        <begin position="464"/>
        <end position="540"/>
    </location>
</feature>
<dbReference type="InterPro" id="IPR009042">
    <property type="entry name" value="RNA_pol_sigma70_r1_2"/>
</dbReference>
<keyword evidence="3 6" id="KW-0731">Sigma factor</keyword>
<feature type="DNA-binding region" description="H-T-H motif" evidence="6">
    <location>
        <begin position="579"/>
        <end position="598"/>
    </location>
</feature>
<name>A0A0W0TZP4_9GAMM</name>
<reference evidence="11 13" key="2">
    <citation type="submission" date="2018-06" db="EMBL/GenBank/DDBJ databases">
        <authorList>
            <consortium name="Pathogen Informatics"/>
            <person name="Doyle S."/>
        </authorList>
    </citation>
    <scope>NUCLEOTIDE SEQUENCE [LARGE SCALE GENOMIC DNA]</scope>
    <source>
        <strain evidence="11 13">NCTC12022</strain>
    </source>
</reference>